<dbReference type="SUPFAM" id="SSF46955">
    <property type="entry name" value="Putative DNA-binding domain"/>
    <property type="match status" value="1"/>
</dbReference>
<comment type="caution">
    <text evidence="2">The sequence shown here is derived from an EMBL/GenBank/DDBJ whole genome shotgun (WGS) entry which is preliminary data.</text>
</comment>
<dbReference type="OrthoDB" id="166033at2"/>
<dbReference type="Proteomes" id="UP000322530">
    <property type="component" value="Unassembled WGS sequence"/>
</dbReference>
<name>A0A5A5T816_9CHLR</name>
<dbReference type="InterPro" id="IPR041657">
    <property type="entry name" value="HTH_17"/>
</dbReference>
<sequence>MSNNLLTVSEVARILRVDDATVRRWVKQGVLEAVVLPHVHSRQVYRIKRETLDRVLGESDIQ</sequence>
<dbReference type="EMBL" id="BIXY01000007">
    <property type="protein sequence ID" value="GCF07163.1"/>
    <property type="molecule type" value="Genomic_DNA"/>
</dbReference>
<evidence type="ECO:0000259" key="1">
    <source>
        <dbReference type="Pfam" id="PF12728"/>
    </source>
</evidence>
<dbReference type="GO" id="GO:0003677">
    <property type="term" value="F:DNA binding"/>
    <property type="evidence" value="ECO:0007669"/>
    <property type="project" value="InterPro"/>
</dbReference>
<gene>
    <name evidence="2" type="ORF">KDI_07270</name>
</gene>
<evidence type="ECO:0000313" key="2">
    <source>
        <dbReference type="EMBL" id="GCF07163.1"/>
    </source>
</evidence>
<dbReference type="InterPro" id="IPR010093">
    <property type="entry name" value="SinI_DNA-bd"/>
</dbReference>
<keyword evidence="3" id="KW-1185">Reference proteome</keyword>
<feature type="domain" description="Helix-turn-helix" evidence="1">
    <location>
        <begin position="5"/>
        <end position="56"/>
    </location>
</feature>
<dbReference type="InterPro" id="IPR009061">
    <property type="entry name" value="DNA-bd_dom_put_sf"/>
</dbReference>
<accession>A0A5A5T816</accession>
<dbReference type="NCBIfam" id="TIGR01764">
    <property type="entry name" value="excise"/>
    <property type="match status" value="1"/>
</dbReference>
<organism evidence="2 3">
    <name type="scientific">Dictyobacter arantiisoli</name>
    <dbReference type="NCBI Taxonomy" id="2014874"/>
    <lineage>
        <taxon>Bacteria</taxon>
        <taxon>Bacillati</taxon>
        <taxon>Chloroflexota</taxon>
        <taxon>Ktedonobacteria</taxon>
        <taxon>Ktedonobacterales</taxon>
        <taxon>Dictyobacteraceae</taxon>
        <taxon>Dictyobacter</taxon>
    </lineage>
</organism>
<dbReference type="RefSeq" id="WP_149400201.1">
    <property type="nucleotide sequence ID" value="NZ_BIXY01000007.1"/>
</dbReference>
<dbReference type="Gene3D" id="1.10.1660.10">
    <property type="match status" value="1"/>
</dbReference>
<dbReference type="AlphaFoldDB" id="A0A5A5T816"/>
<protein>
    <recommendedName>
        <fullName evidence="1">Helix-turn-helix domain-containing protein</fullName>
    </recommendedName>
</protein>
<proteinExistence type="predicted"/>
<evidence type="ECO:0000313" key="3">
    <source>
        <dbReference type="Proteomes" id="UP000322530"/>
    </source>
</evidence>
<dbReference type="Pfam" id="PF12728">
    <property type="entry name" value="HTH_17"/>
    <property type="match status" value="1"/>
</dbReference>
<reference evidence="2 3" key="1">
    <citation type="submission" date="2019-01" db="EMBL/GenBank/DDBJ databases">
        <title>Draft genome sequence of Dictyobacter sp. Uno17.</title>
        <authorList>
            <person name="Wang C.M."/>
            <person name="Zheng Y."/>
            <person name="Sakai Y."/>
            <person name="Abe K."/>
            <person name="Yokota A."/>
            <person name="Yabe S."/>
        </authorList>
    </citation>
    <scope>NUCLEOTIDE SEQUENCE [LARGE SCALE GENOMIC DNA]</scope>
    <source>
        <strain evidence="2 3">Uno17</strain>
    </source>
</reference>